<keyword evidence="1" id="KW-0479">Metal-binding</keyword>
<dbReference type="PANTHER" id="PTHR46293">
    <property type="entry name" value="E3 UBIQUITIN PROTEIN LIGASE DRIP1"/>
    <property type="match status" value="1"/>
</dbReference>
<protein>
    <recommendedName>
        <fullName evidence="6">RING-type domain-containing protein</fullName>
    </recommendedName>
</protein>
<keyword evidence="8" id="KW-1185">Reference proteome</keyword>
<dbReference type="Pfam" id="PF13923">
    <property type="entry name" value="zf-C3HC4_2"/>
    <property type="match status" value="1"/>
</dbReference>
<evidence type="ECO:0000256" key="3">
    <source>
        <dbReference type="ARBA" id="ARBA00022833"/>
    </source>
</evidence>
<evidence type="ECO:0000256" key="1">
    <source>
        <dbReference type="ARBA" id="ARBA00022723"/>
    </source>
</evidence>
<feature type="region of interest" description="Disordered" evidence="5">
    <location>
        <begin position="259"/>
        <end position="344"/>
    </location>
</feature>
<feature type="compositionally biased region" description="Acidic residues" evidence="5">
    <location>
        <begin position="185"/>
        <end position="195"/>
    </location>
</feature>
<dbReference type="CDD" id="cd16525">
    <property type="entry name" value="RING-HC_PCGF"/>
    <property type="match status" value="1"/>
</dbReference>
<dbReference type="InterPro" id="IPR017907">
    <property type="entry name" value="Znf_RING_CS"/>
</dbReference>
<dbReference type="GO" id="GO:0008270">
    <property type="term" value="F:zinc ion binding"/>
    <property type="evidence" value="ECO:0007669"/>
    <property type="project" value="UniProtKB-KW"/>
</dbReference>
<keyword evidence="3" id="KW-0862">Zinc</keyword>
<dbReference type="PROSITE" id="PS50089">
    <property type="entry name" value="ZF_RING_2"/>
    <property type="match status" value="1"/>
</dbReference>
<dbReference type="InterPro" id="IPR001841">
    <property type="entry name" value="Znf_RING"/>
</dbReference>
<sequence>MAAGGVEMAAAAAKANRLAVKVRREVIEGCMTCTICNRLFRDATTISECLHTFCRKCIYKRISNDGLESCPICNIDLGCVALEKLRADHNLQDVRSKIFPFKRRKIVAPDHVTPEEFPDVTSDVSPLVPLTVRRKERSLSSLVVSTPKVSTQNTTTGRRTKLAPRKSSSATRSCSLPLDHKPIEKDDDDHVEDFPESSSSRETDKKFDRNGRKCSSAEPSQSASNAEAPDIGGEPLDRKSDLWQPLNFLVEVASRTNSYKSNNNSQLPDDKLESIHLPESEASFRKPKYRENKDKSNVDDEKIQIYTDSQEPEEPKKQRRIRRRKPSVNDSGISSQAVLDASSSKQERRATPVWFSLVASIEQEGDASLPQISANYLRINDGSIPVSFIHKYLKRKLDLHSEEEIEIKCMGQPVLPTLQLRNLVEQWIQKESTSERGEARVGSSAKEFVMVLAYARRESKSSSN</sequence>
<accession>A0AAV0HKN0</accession>
<dbReference type="Gene3D" id="3.30.40.10">
    <property type="entry name" value="Zinc/RING finger domain, C3HC4 (zinc finger)"/>
    <property type="match status" value="1"/>
</dbReference>
<feature type="compositionally biased region" description="Basic residues" evidence="5">
    <location>
        <begin position="317"/>
        <end position="326"/>
    </location>
</feature>
<evidence type="ECO:0000259" key="6">
    <source>
        <dbReference type="PROSITE" id="PS50089"/>
    </source>
</evidence>
<dbReference type="PANTHER" id="PTHR46293:SF16">
    <property type="entry name" value="E3 UBIQUITIN PROTEIN LIGASE DRIP1"/>
    <property type="match status" value="1"/>
</dbReference>
<evidence type="ECO:0000313" key="7">
    <source>
        <dbReference type="EMBL" id="CAI0385691.1"/>
    </source>
</evidence>
<dbReference type="PROSITE" id="PS00518">
    <property type="entry name" value="ZF_RING_1"/>
    <property type="match status" value="1"/>
</dbReference>
<dbReference type="GO" id="GO:0004842">
    <property type="term" value="F:ubiquitin-protein transferase activity"/>
    <property type="evidence" value="ECO:0007669"/>
    <property type="project" value="InterPro"/>
</dbReference>
<keyword evidence="2 4" id="KW-0863">Zinc-finger</keyword>
<feature type="compositionally biased region" description="Basic and acidic residues" evidence="5">
    <location>
        <begin position="268"/>
        <end position="303"/>
    </location>
</feature>
<dbReference type="SUPFAM" id="SSF57850">
    <property type="entry name" value="RING/U-box"/>
    <property type="match status" value="1"/>
</dbReference>
<name>A0AAV0HKN0_9ROSI</name>
<feature type="region of interest" description="Disordered" evidence="5">
    <location>
        <begin position="141"/>
        <end position="239"/>
    </location>
</feature>
<evidence type="ECO:0000256" key="2">
    <source>
        <dbReference type="ARBA" id="ARBA00022771"/>
    </source>
</evidence>
<evidence type="ECO:0000256" key="4">
    <source>
        <dbReference type="PROSITE-ProRule" id="PRU00175"/>
    </source>
</evidence>
<feature type="compositionally biased region" description="Polar residues" evidence="5">
    <location>
        <begin position="328"/>
        <end position="344"/>
    </location>
</feature>
<feature type="compositionally biased region" description="Polar residues" evidence="5">
    <location>
        <begin position="141"/>
        <end position="157"/>
    </location>
</feature>
<evidence type="ECO:0000256" key="5">
    <source>
        <dbReference type="SAM" id="MobiDB-lite"/>
    </source>
</evidence>
<evidence type="ECO:0000313" key="8">
    <source>
        <dbReference type="Proteomes" id="UP001154282"/>
    </source>
</evidence>
<feature type="compositionally biased region" description="Basic and acidic residues" evidence="5">
    <location>
        <begin position="199"/>
        <end position="211"/>
    </location>
</feature>
<dbReference type="Proteomes" id="UP001154282">
    <property type="component" value="Unassembled WGS sequence"/>
</dbReference>
<dbReference type="InterPro" id="IPR013083">
    <property type="entry name" value="Znf_RING/FYVE/PHD"/>
</dbReference>
<reference evidence="7" key="1">
    <citation type="submission" date="2022-08" db="EMBL/GenBank/DDBJ databases">
        <authorList>
            <person name="Gutierrez-Valencia J."/>
        </authorList>
    </citation>
    <scope>NUCLEOTIDE SEQUENCE</scope>
</reference>
<dbReference type="SMART" id="SM00184">
    <property type="entry name" value="RING"/>
    <property type="match status" value="1"/>
</dbReference>
<dbReference type="InterPro" id="IPR044807">
    <property type="entry name" value="DRIP1-like"/>
</dbReference>
<comment type="caution">
    <text evidence="7">The sequence shown here is derived from an EMBL/GenBank/DDBJ whole genome shotgun (WGS) entry which is preliminary data.</text>
</comment>
<dbReference type="AlphaFoldDB" id="A0AAV0HKN0"/>
<feature type="domain" description="RING-type" evidence="6">
    <location>
        <begin position="33"/>
        <end position="74"/>
    </location>
</feature>
<gene>
    <name evidence="7" type="ORF">LITE_LOCUS4878</name>
</gene>
<proteinExistence type="predicted"/>
<organism evidence="7 8">
    <name type="scientific">Linum tenue</name>
    <dbReference type="NCBI Taxonomy" id="586396"/>
    <lineage>
        <taxon>Eukaryota</taxon>
        <taxon>Viridiplantae</taxon>
        <taxon>Streptophyta</taxon>
        <taxon>Embryophyta</taxon>
        <taxon>Tracheophyta</taxon>
        <taxon>Spermatophyta</taxon>
        <taxon>Magnoliopsida</taxon>
        <taxon>eudicotyledons</taxon>
        <taxon>Gunneridae</taxon>
        <taxon>Pentapetalae</taxon>
        <taxon>rosids</taxon>
        <taxon>fabids</taxon>
        <taxon>Malpighiales</taxon>
        <taxon>Linaceae</taxon>
        <taxon>Linum</taxon>
    </lineage>
</organism>
<dbReference type="EMBL" id="CAMGYJ010000002">
    <property type="protein sequence ID" value="CAI0385691.1"/>
    <property type="molecule type" value="Genomic_DNA"/>
</dbReference>